<organism evidence="6">
    <name type="scientific">Notodromas monacha</name>
    <dbReference type="NCBI Taxonomy" id="399045"/>
    <lineage>
        <taxon>Eukaryota</taxon>
        <taxon>Metazoa</taxon>
        <taxon>Ecdysozoa</taxon>
        <taxon>Arthropoda</taxon>
        <taxon>Crustacea</taxon>
        <taxon>Oligostraca</taxon>
        <taxon>Ostracoda</taxon>
        <taxon>Podocopa</taxon>
        <taxon>Podocopida</taxon>
        <taxon>Cypridocopina</taxon>
        <taxon>Cypridoidea</taxon>
        <taxon>Cyprididae</taxon>
        <taxon>Notodromas</taxon>
    </lineage>
</organism>
<name>A0A7R9BGF0_9CRUS</name>
<dbReference type="PANTHER" id="PTHR15913">
    <property type="entry name" value="ACID CLUSTER PROTEIN 33"/>
    <property type="match status" value="1"/>
</dbReference>
<dbReference type="EMBL" id="CAJPEX010000308">
    <property type="protein sequence ID" value="CAG0914985.1"/>
    <property type="molecule type" value="Genomic_DNA"/>
</dbReference>
<sequence>MARVSPGMPVEEPYSREYESFRSSVPLKRVVVDDNGSGSWEIYDCGPKEVRSPLIMFPPLSGSSDIYFKQLLALSLRNIRVLAVSWPAYWTVAEWCAGFRKLLDTLRLERVHLFGAALGGFLAQKFAEMHSIGRPVPRVASLILCNSFTDTSIFGYRDASPFFWLLPSMFLKRMVLGNMPVGSKDRDIVESVDFMVSRLEEMTQSQLASRLTLNCSPTYVMPQHLREIPITLIDVWDPCKYDHEELKEFDV</sequence>
<evidence type="ECO:0000259" key="5">
    <source>
        <dbReference type="Pfam" id="PF00561"/>
    </source>
</evidence>
<dbReference type="Gene3D" id="3.40.50.1820">
    <property type="entry name" value="alpha/beta hydrolase"/>
    <property type="match status" value="1"/>
</dbReference>
<dbReference type="EMBL" id="OA882345">
    <property type="protein sequence ID" value="CAD7274833.1"/>
    <property type="molecule type" value="Genomic_DNA"/>
</dbReference>
<dbReference type="Pfam" id="PF00561">
    <property type="entry name" value="Abhydrolase_1"/>
    <property type="match status" value="1"/>
</dbReference>
<dbReference type="Proteomes" id="UP000678499">
    <property type="component" value="Unassembled WGS sequence"/>
</dbReference>
<accession>A0A7R9BGF0</accession>
<dbReference type="AlphaFoldDB" id="A0A7R9BGF0"/>
<evidence type="ECO:0000256" key="3">
    <source>
        <dbReference type="ARBA" id="ARBA00020148"/>
    </source>
</evidence>
<reference evidence="6" key="1">
    <citation type="submission" date="2020-11" db="EMBL/GenBank/DDBJ databases">
        <authorList>
            <person name="Tran Van P."/>
        </authorList>
    </citation>
    <scope>NUCLEOTIDE SEQUENCE</scope>
</reference>
<dbReference type="PANTHER" id="PTHR15913:SF0">
    <property type="entry name" value="MASPARDIN"/>
    <property type="match status" value="1"/>
</dbReference>
<evidence type="ECO:0000313" key="6">
    <source>
        <dbReference type="EMBL" id="CAD7274833.1"/>
    </source>
</evidence>
<gene>
    <name evidence="6" type="ORF">NMOB1V02_LOCUS2653</name>
</gene>
<dbReference type="OrthoDB" id="10264550at2759"/>
<dbReference type="InterPro" id="IPR000073">
    <property type="entry name" value="AB_hydrolase_1"/>
</dbReference>
<evidence type="ECO:0000256" key="2">
    <source>
        <dbReference type="ARBA" id="ARBA00008645"/>
    </source>
</evidence>
<dbReference type="InterPro" id="IPR026151">
    <property type="entry name" value="Maspardin"/>
</dbReference>
<dbReference type="SUPFAM" id="SSF53474">
    <property type="entry name" value="alpha/beta-Hydrolases"/>
    <property type="match status" value="1"/>
</dbReference>
<keyword evidence="4" id="KW-0963">Cytoplasm</keyword>
<comment type="similarity">
    <text evidence="2">Belongs to the AB hydrolase superfamily.</text>
</comment>
<evidence type="ECO:0000256" key="1">
    <source>
        <dbReference type="ARBA" id="ARBA00004496"/>
    </source>
</evidence>
<dbReference type="InterPro" id="IPR029058">
    <property type="entry name" value="AB_hydrolase_fold"/>
</dbReference>
<protein>
    <recommendedName>
        <fullName evidence="3">Maspardin</fullName>
    </recommendedName>
</protein>
<evidence type="ECO:0000256" key="4">
    <source>
        <dbReference type="ARBA" id="ARBA00022490"/>
    </source>
</evidence>
<dbReference type="GO" id="GO:0005737">
    <property type="term" value="C:cytoplasm"/>
    <property type="evidence" value="ECO:0007669"/>
    <property type="project" value="UniProtKB-SubCell"/>
</dbReference>
<comment type="subcellular location">
    <subcellularLocation>
        <location evidence="1">Cytoplasm</location>
    </subcellularLocation>
</comment>
<proteinExistence type="inferred from homology"/>
<feature type="domain" description="AB hydrolase-1" evidence="5">
    <location>
        <begin position="90"/>
        <end position="176"/>
    </location>
</feature>
<evidence type="ECO:0000313" key="7">
    <source>
        <dbReference type="Proteomes" id="UP000678499"/>
    </source>
</evidence>
<keyword evidence="7" id="KW-1185">Reference proteome</keyword>